<organism evidence="1">
    <name type="scientific">Triticum urartu</name>
    <name type="common">Red wild einkorn</name>
    <name type="synonym">Crithodium urartu</name>
    <dbReference type="NCBI Taxonomy" id="4572"/>
    <lineage>
        <taxon>Eukaryota</taxon>
        <taxon>Viridiplantae</taxon>
        <taxon>Streptophyta</taxon>
        <taxon>Embryophyta</taxon>
        <taxon>Tracheophyta</taxon>
        <taxon>Spermatophyta</taxon>
        <taxon>Magnoliopsida</taxon>
        <taxon>Liliopsida</taxon>
        <taxon>Poales</taxon>
        <taxon>Poaceae</taxon>
        <taxon>BOP clade</taxon>
        <taxon>Pooideae</taxon>
        <taxon>Triticodae</taxon>
        <taxon>Triticeae</taxon>
        <taxon>Triticinae</taxon>
        <taxon>Triticum</taxon>
    </lineage>
</organism>
<proteinExistence type="predicted"/>
<sequence length="79" mass="8524">MAATYQITPHFWNKLHHLNNLRAAKLQQRGGRCRQGVLGGGVSTVLLFLEEAGIAGYELVLLDAAALKQRASSGLILPV</sequence>
<evidence type="ECO:0000313" key="1">
    <source>
        <dbReference type="EMBL" id="EMS49327.1"/>
    </source>
</evidence>
<name>M7YPJ5_TRIUA</name>
<gene>
    <name evidence="1" type="ORF">TRIUR3_27274</name>
</gene>
<accession>M7YPJ5</accession>
<protein>
    <submittedName>
        <fullName evidence="1">Uncharacterized protein</fullName>
    </submittedName>
</protein>
<dbReference type="EMBL" id="KD244498">
    <property type="protein sequence ID" value="EMS49327.1"/>
    <property type="molecule type" value="Genomic_DNA"/>
</dbReference>
<reference evidence="1" key="1">
    <citation type="journal article" date="2013" name="Nature">
        <title>Draft genome of the wheat A-genome progenitor Triticum urartu.</title>
        <authorList>
            <person name="Ling H.Q."/>
            <person name="Zhao S."/>
            <person name="Liu D."/>
            <person name="Wang J."/>
            <person name="Sun H."/>
            <person name="Zhang C."/>
            <person name="Fan H."/>
            <person name="Li D."/>
            <person name="Dong L."/>
            <person name="Tao Y."/>
            <person name="Gao C."/>
            <person name="Wu H."/>
            <person name="Li Y."/>
            <person name="Cui Y."/>
            <person name="Guo X."/>
            <person name="Zheng S."/>
            <person name="Wang B."/>
            <person name="Yu K."/>
            <person name="Liang Q."/>
            <person name="Yang W."/>
            <person name="Lou X."/>
            <person name="Chen J."/>
            <person name="Feng M."/>
            <person name="Jian J."/>
            <person name="Zhang X."/>
            <person name="Luo G."/>
            <person name="Jiang Y."/>
            <person name="Liu J."/>
            <person name="Wang Z."/>
            <person name="Sha Y."/>
            <person name="Zhang B."/>
            <person name="Wu H."/>
            <person name="Tang D."/>
            <person name="Shen Q."/>
            <person name="Xue P."/>
            <person name="Zou S."/>
            <person name="Wang X."/>
            <person name="Liu X."/>
            <person name="Wang F."/>
            <person name="Yang Y."/>
            <person name="An X."/>
            <person name="Dong Z."/>
            <person name="Zhang K."/>
            <person name="Zhang X."/>
            <person name="Luo M.C."/>
            <person name="Dvorak J."/>
            <person name="Tong Y."/>
            <person name="Wang J."/>
            <person name="Yang H."/>
            <person name="Li Z."/>
            <person name="Wang D."/>
            <person name="Zhang A."/>
            <person name="Wang J."/>
        </authorList>
    </citation>
    <scope>NUCLEOTIDE SEQUENCE</scope>
</reference>
<dbReference type="AlphaFoldDB" id="M7YPJ5"/>